<dbReference type="InterPro" id="IPR018060">
    <property type="entry name" value="HTH_AraC"/>
</dbReference>
<evidence type="ECO:0000256" key="2">
    <source>
        <dbReference type="ARBA" id="ARBA00023125"/>
    </source>
</evidence>
<keyword evidence="4" id="KW-0472">Membrane</keyword>
<reference evidence="7" key="1">
    <citation type="journal article" date="2019" name="Int. J. Syst. Evol. Microbiol.">
        <title>The Global Catalogue of Microorganisms (GCM) 10K type strain sequencing project: providing services to taxonomists for standard genome sequencing and annotation.</title>
        <authorList>
            <consortium name="The Broad Institute Genomics Platform"/>
            <consortium name="The Broad Institute Genome Sequencing Center for Infectious Disease"/>
            <person name="Wu L."/>
            <person name="Ma J."/>
        </authorList>
    </citation>
    <scope>NUCLEOTIDE SEQUENCE [LARGE SCALE GENOMIC DNA]</scope>
    <source>
        <strain evidence="7">CGMCC 1.12237</strain>
    </source>
</reference>
<accession>A0ABW0LK40</accession>
<evidence type="ECO:0000256" key="1">
    <source>
        <dbReference type="ARBA" id="ARBA00023015"/>
    </source>
</evidence>
<dbReference type="SMART" id="SM00342">
    <property type="entry name" value="HTH_ARAC"/>
    <property type="match status" value="1"/>
</dbReference>
<evidence type="ECO:0000313" key="7">
    <source>
        <dbReference type="Proteomes" id="UP001596147"/>
    </source>
</evidence>
<dbReference type="PROSITE" id="PS00041">
    <property type="entry name" value="HTH_ARAC_FAMILY_1"/>
    <property type="match status" value="1"/>
</dbReference>
<keyword evidence="7" id="KW-1185">Reference proteome</keyword>
<dbReference type="EMBL" id="JBHSMC010000024">
    <property type="protein sequence ID" value="MFC5466273.1"/>
    <property type="molecule type" value="Genomic_DNA"/>
</dbReference>
<dbReference type="Proteomes" id="UP001596147">
    <property type="component" value="Unassembled WGS sequence"/>
</dbReference>
<name>A0ABW0LK40_9BACI</name>
<dbReference type="Gene3D" id="1.10.10.60">
    <property type="entry name" value="Homeodomain-like"/>
    <property type="match status" value="2"/>
</dbReference>
<dbReference type="PRINTS" id="PR00032">
    <property type="entry name" value="HTHARAC"/>
</dbReference>
<dbReference type="PANTHER" id="PTHR43280:SF28">
    <property type="entry name" value="HTH-TYPE TRANSCRIPTIONAL ACTIVATOR RHAS"/>
    <property type="match status" value="1"/>
</dbReference>
<keyword evidence="1" id="KW-0805">Transcription regulation</keyword>
<feature type="domain" description="HTH araC/xylS-type" evidence="5">
    <location>
        <begin position="681"/>
        <end position="779"/>
    </location>
</feature>
<evidence type="ECO:0000256" key="4">
    <source>
        <dbReference type="SAM" id="Phobius"/>
    </source>
</evidence>
<sequence length="784" mass="91587">MRKLNVKQFLPLLKGRKFYTRLLLSTILIAILPTLLLSIASYYNVTKSFKKKMSENSIQYLDQTINAMEIVITQIKESSQQLILNQSFKNFEHFPNDDYYENLSGEISKDDLSSNYWYIRNKKNSIESIRNFLLSNPFVDSVYYYDEQKDIVMAFNRGTYSQYAYDDFFDTDWSGVIKSNKVSPVFMDTRVATQKDTSSKNVFTIIYRANKETNAFIINLDAQVIYDNIIKKLNNKDEVYVLSSSGQVLFPFNKSELNNKVEQFLHENSKASVDHPSFSGEFDERNVLVTYAESPLLQWSFYNIEDLKQLYESLNYLRNMIITFTLILILFVIILSFLLSRRLYEPIKHMTFSLKHKLGKETDAKINDEFQYIGNMIETTFEQRDQFKAKYEESVPFFVERFKYSLVRKGAYTIHEINEKKQHLQVDIDLDNLMVLLLSLDDLDMLEVFEADMYKIQIEEEIKRSHIIGKKYFMVETEDDRVAIVMNVTKEETDNVGEMATNLISYLTDRVGGTFTIGVSRFCKNILELPQAYEEALEALNFKMILGSGRVISIEEIVLDSGNYYTYPKEKIEMLTGYVKTGNGQKAKEILEQIVLEMEQNKTNLHYLQVQPIFIQILTSFIHVLQSLGMDIERIFKQNPYHQLNEITAMNEIIQWFDQKIDTISRLIKDEIGTKGNHHVAHIIEFLHENLATDISLNMIAEELNLNAAYISRLFKQHTGKTFVEYLKELRIEKSKELLLQGDLKVSEVSQQVGYQNSYYFIKLFKEQTGTTPGEYRKVKSEVV</sequence>
<dbReference type="RefSeq" id="WP_382354069.1">
    <property type="nucleotide sequence ID" value="NZ_JBHSMC010000024.1"/>
</dbReference>
<proteinExistence type="predicted"/>
<keyword evidence="4" id="KW-1133">Transmembrane helix</keyword>
<gene>
    <name evidence="6" type="ORF">ACFPM4_16260</name>
</gene>
<dbReference type="InterPro" id="IPR041522">
    <property type="entry name" value="CdaR_GGDEF"/>
</dbReference>
<feature type="transmembrane region" description="Helical" evidence="4">
    <location>
        <begin position="320"/>
        <end position="340"/>
    </location>
</feature>
<feature type="transmembrane region" description="Helical" evidence="4">
    <location>
        <begin position="21"/>
        <end position="43"/>
    </location>
</feature>
<dbReference type="Pfam" id="PF17853">
    <property type="entry name" value="GGDEF_2"/>
    <property type="match status" value="1"/>
</dbReference>
<protein>
    <submittedName>
        <fullName evidence="6">Helix-turn-helix domain-containing protein</fullName>
    </submittedName>
</protein>
<dbReference type="SUPFAM" id="SSF46689">
    <property type="entry name" value="Homeodomain-like"/>
    <property type="match status" value="2"/>
</dbReference>
<keyword evidence="4" id="KW-0812">Transmembrane</keyword>
<evidence type="ECO:0000256" key="3">
    <source>
        <dbReference type="ARBA" id="ARBA00023163"/>
    </source>
</evidence>
<dbReference type="Gene3D" id="6.10.340.10">
    <property type="match status" value="1"/>
</dbReference>
<evidence type="ECO:0000313" key="6">
    <source>
        <dbReference type="EMBL" id="MFC5466273.1"/>
    </source>
</evidence>
<dbReference type="InterPro" id="IPR009057">
    <property type="entry name" value="Homeodomain-like_sf"/>
</dbReference>
<dbReference type="Pfam" id="PF12833">
    <property type="entry name" value="HTH_18"/>
    <property type="match status" value="1"/>
</dbReference>
<keyword evidence="3" id="KW-0804">Transcription</keyword>
<comment type="caution">
    <text evidence="6">The sequence shown here is derived from an EMBL/GenBank/DDBJ whole genome shotgun (WGS) entry which is preliminary data.</text>
</comment>
<dbReference type="InterPro" id="IPR018062">
    <property type="entry name" value="HTH_AraC-typ_CS"/>
</dbReference>
<keyword evidence="2" id="KW-0238">DNA-binding</keyword>
<dbReference type="InterPro" id="IPR020449">
    <property type="entry name" value="Tscrpt_reg_AraC-type_HTH"/>
</dbReference>
<organism evidence="6 7">
    <name type="scientific">Lederbergia graminis</name>
    <dbReference type="NCBI Taxonomy" id="735518"/>
    <lineage>
        <taxon>Bacteria</taxon>
        <taxon>Bacillati</taxon>
        <taxon>Bacillota</taxon>
        <taxon>Bacilli</taxon>
        <taxon>Bacillales</taxon>
        <taxon>Bacillaceae</taxon>
        <taxon>Lederbergia</taxon>
    </lineage>
</organism>
<dbReference type="PANTHER" id="PTHR43280">
    <property type="entry name" value="ARAC-FAMILY TRANSCRIPTIONAL REGULATOR"/>
    <property type="match status" value="1"/>
</dbReference>
<dbReference type="PROSITE" id="PS01124">
    <property type="entry name" value="HTH_ARAC_FAMILY_2"/>
    <property type="match status" value="1"/>
</dbReference>
<evidence type="ECO:0000259" key="5">
    <source>
        <dbReference type="PROSITE" id="PS01124"/>
    </source>
</evidence>